<dbReference type="InterPro" id="IPR056309">
    <property type="entry name" value="CGL160/ATPI_dom"/>
</dbReference>
<keyword evidence="4 5" id="KW-0472">Membrane</keyword>
<reference evidence="8" key="1">
    <citation type="submission" date="2015-10" db="EMBL/GenBank/DDBJ databases">
        <authorList>
            <person name="Regsiter A."/>
            <person name="william w."/>
        </authorList>
    </citation>
    <scope>NUCLEOTIDE SEQUENCE [LARGE SCALE GENOMIC DNA]</scope>
</reference>
<gene>
    <name evidence="7" type="primary">atpI</name>
    <name evidence="7" type="ORF">PL921480010</name>
</gene>
<dbReference type="GO" id="GO:0016020">
    <property type="term" value="C:membrane"/>
    <property type="evidence" value="ECO:0007669"/>
    <property type="project" value="UniProtKB-SubCell"/>
</dbReference>
<evidence type="ECO:0000313" key="8">
    <source>
        <dbReference type="Proteomes" id="UP000184315"/>
    </source>
</evidence>
<feature type="transmembrane region" description="Helical" evidence="5">
    <location>
        <begin position="113"/>
        <end position="135"/>
    </location>
</feature>
<evidence type="ECO:0000256" key="2">
    <source>
        <dbReference type="ARBA" id="ARBA00022692"/>
    </source>
</evidence>
<evidence type="ECO:0000259" key="6">
    <source>
        <dbReference type="Pfam" id="PF24763"/>
    </source>
</evidence>
<name>A0A1J1LVF1_9CYAN</name>
<evidence type="ECO:0000313" key="7">
    <source>
        <dbReference type="EMBL" id="CUR35900.1"/>
    </source>
</evidence>
<dbReference type="PANTHER" id="PTHR34118:SF6">
    <property type="entry name" value="PROTEIN CONSERVED ONLY IN THE GREEN LINEAGE 160, CHLOROPLASTIC"/>
    <property type="match status" value="1"/>
</dbReference>
<feature type="transmembrane region" description="Helical" evidence="5">
    <location>
        <begin position="59"/>
        <end position="77"/>
    </location>
</feature>
<evidence type="ECO:0000256" key="1">
    <source>
        <dbReference type="ARBA" id="ARBA00004141"/>
    </source>
</evidence>
<evidence type="ECO:0000256" key="5">
    <source>
        <dbReference type="SAM" id="Phobius"/>
    </source>
</evidence>
<organism evidence="7 8">
    <name type="scientific">Planktothrix tepida PCC 9214</name>
    <dbReference type="NCBI Taxonomy" id="671072"/>
    <lineage>
        <taxon>Bacteria</taxon>
        <taxon>Bacillati</taxon>
        <taxon>Cyanobacteriota</taxon>
        <taxon>Cyanophyceae</taxon>
        <taxon>Oscillatoriophycideae</taxon>
        <taxon>Oscillatoriales</taxon>
        <taxon>Microcoleaceae</taxon>
        <taxon>Planktothrix</taxon>
    </lineage>
</organism>
<proteinExistence type="predicted"/>
<dbReference type="STRING" id="671072.PL921480010"/>
<feature type="domain" description="CGL160/ATPI" evidence="6">
    <location>
        <begin position="21"/>
        <end position="126"/>
    </location>
</feature>
<keyword evidence="2 5" id="KW-0812">Transmembrane</keyword>
<dbReference type="RefSeq" id="WP_072717285.1">
    <property type="nucleotide sequence ID" value="NZ_LN889764.1"/>
</dbReference>
<dbReference type="AlphaFoldDB" id="A0A1J1LVF1"/>
<keyword evidence="3 5" id="KW-1133">Transmembrane helix</keyword>
<accession>A0A1J1LVF1</accession>
<dbReference type="EMBL" id="CZDF01000188">
    <property type="protein sequence ID" value="CUR35900.1"/>
    <property type="molecule type" value="Genomic_DNA"/>
</dbReference>
<dbReference type="Pfam" id="PF24763">
    <property type="entry name" value="CGL160_C"/>
    <property type="match status" value="1"/>
</dbReference>
<evidence type="ECO:0000256" key="4">
    <source>
        <dbReference type="ARBA" id="ARBA00023136"/>
    </source>
</evidence>
<comment type="subcellular location">
    <subcellularLocation>
        <location evidence="1">Membrane</location>
        <topology evidence="1">Multi-pass membrane protein</topology>
    </subcellularLocation>
</comment>
<dbReference type="Proteomes" id="UP000184315">
    <property type="component" value="Unassembled WGS sequence"/>
</dbReference>
<feature type="transmembrane region" description="Helical" evidence="5">
    <location>
        <begin position="32"/>
        <end position="53"/>
    </location>
</feature>
<sequence length="138" mass="15575">MTNAEETVESGSKLSVEPDPSMLEYYQLQRQLLLMTLAATGVIFVTVCCFYSLEVACNYLIGASVGIVYLRMLGQDVEKLGREKKKLGQNRILILAGFMILATRWHQLQILPIFLGFLTYKVALLSYVLMTTFTLKPK</sequence>
<dbReference type="PANTHER" id="PTHR34118">
    <property type="entry name" value="NF-KAPPA-B INHIBITOR-LIKE PROTEIN-RELATED"/>
    <property type="match status" value="1"/>
</dbReference>
<keyword evidence="8" id="KW-1185">Reference proteome</keyword>
<protein>
    <submittedName>
        <fullName evidence="7">ATP synthase protein I</fullName>
    </submittedName>
</protein>
<evidence type="ECO:0000256" key="3">
    <source>
        <dbReference type="ARBA" id="ARBA00022989"/>
    </source>
</evidence>